<reference evidence="3" key="2">
    <citation type="submission" date="2021-04" db="EMBL/GenBank/DDBJ databases">
        <authorList>
            <person name="Gilroy R."/>
        </authorList>
    </citation>
    <scope>NUCLEOTIDE SEQUENCE</scope>
    <source>
        <strain evidence="3">ChiSjej1B19-5720</strain>
    </source>
</reference>
<gene>
    <name evidence="3" type="ORF">IAA06_11955</name>
</gene>
<dbReference type="InterPro" id="IPR057727">
    <property type="entry name" value="WCX_dom"/>
</dbReference>
<comment type="caution">
    <text evidence="3">The sequence shown here is derived from an EMBL/GenBank/DDBJ whole genome shotgun (WGS) entry which is preliminary data.</text>
</comment>
<evidence type="ECO:0000313" key="4">
    <source>
        <dbReference type="Proteomes" id="UP000823842"/>
    </source>
</evidence>
<dbReference type="EMBL" id="DWYZ01000219">
    <property type="protein sequence ID" value="HJB29488.1"/>
    <property type="molecule type" value="Genomic_DNA"/>
</dbReference>
<evidence type="ECO:0000259" key="2">
    <source>
        <dbReference type="Pfam" id="PF25583"/>
    </source>
</evidence>
<dbReference type="InterPro" id="IPR036390">
    <property type="entry name" value="WH_DNA-bd_sf"/>
</dbReference>
<accession>A0A9D2RWN2</accession>
<evidence type="ECO:0000313" key="3">
    <source>
        <dbReference type="EMBL" id="HJB29488.1"/>
    </source>
</evidence>
<feature type="compositionally biased region" description="Basic and acidic residues" evidence="1">
    <location>
        <begin position="81"/>
        <end position="99"/>
    </location>
</feature>
<feature type="region of interest" description="Disordered" evidence="1">
    <location>
        <begin position="71"/>
        <end position="99"/>
    </location>
</feature>
<evidence type="ECO:0000256" key="1">
    <source>
        <dbReference type="SAM" id="MobiDB-lite"/>
    </source>
</evidence>
<dbReference type="SUPFAM" id="SSF46785">
    <property type="entry name" value="Winged helix' DNA-binding domain"/>
    <property type="match status" value="1"/>
</dbReference>
<reference evidence="3" key="1">
    <citation type="journal article" date="2021" name="PeerJ">
        <title>Extensive microbial diversity within the chicken gut microbiome revealed by metagenomics and culture.</title>
        <authorList>
            <person name="Gilroy R."/>
            <person name="Ravi A."/>
            <person name="Getino M."/>
            <person name="Pursley I."/>
            <person name="Horton D.L."/>
            <person name="Alikhan N.F."/>
            <person name="Baker D."/>
            <person name="Gharbi K."/>
            <person name="Hall N."/>
            <person name="Watson M."/>
            <person name="Adriaenssens E.M."/>
            <person name="Foster-Nyarko E."/>
            <person name="Jarju S."/>
            <person name="Secka A."/>
            <person name="Antonio M."/>
            <person name="Oren A."/>
            <person name="Chaudhuri R.R."/>
            <person name="La Ragione R."/>
            <person name="Hildebrand F."/>
            <person name="Pallen M.J."/>
        </authorList>
    </citation>
    <scope>NUCLEOTIDE SEQUENCE</scope>
    <source>
        <strain evidence="3">ChiSjej1B19-5720</strain>
    </source>
</reference>
<name>A0A9D2RWN2_9FIRM</name>
<organism evidence="3 4">
    <name type="scientific">Candidatus Blautia faecavium</name>
    <dbReference type="NCBI Taxonomy" id="2838487"/>
    <lineage>
        <taxon>Bacteria</taxon>
        <taxon>Bacillati</taxon>
        <taxon>Bacillota</taxon>
        <taxon>Clostridia</taxon>
        <taxon>Lachnospirales</taxon>
        <taxon>Lachnospiraceae</taxon>
        <taxon>Blautia</taxon>
    </lineage>
</organism>
<sequence>MAKSHNQKAKILFLERMLRETGEDHVVTMQEILAKLLENGIPAERKSIYDDIEALRSFGMDVRFRRGRPGGYYLSGNKPESAAEEKKSSKTQEKRGEKEFVKKEPVKQVAEFIRQEPVDKEKKMRLLCARTKEKQVKAYFGNEGKYKEKEQGYFTVTAGLLQDPQFYGWLTAMGTDVHILKPKKLAQSYRDYLKALAKEYKQLT</sequence>
<dbReference type="PANTHER" id="PTHR34580">
    <property type="match status" value="1"/>
</dbReference>
<dbReference type="InterPro" id="IPR051534">
    <property type="entry name" value="CBASS_pafABC_assoc_protein"/>
</dbReference>
<dbReference type="PANTHER" id="PTHR34580:SF1">
    <property type="entry name" value="PROTEIN PAFC"/>
    <property type="match status" value="1"/>
</dbReference>
<dbReference type="Pfam" id="PF25583">
    <property type="entry name" value="WCX"/>
    <property type="match status" value="1"/>
</dbReference>
<proteinExistence type="predicted"/>
<feature type="domain" description="WCX" evidence="2">
    <location>
        <begin position="129"/>
        <end position="197"/>
    </location>
</feature>
<dbReference type="AlphaFoldDB" id="A0A9D2RWN2"/>
<protein>
    <submittedName>
        <fullName evidence="3">WYL domain-containing protein</fullName>
    </submittedName>
</protein>
<dbReference type="Proteomes" id="UP000823842">
    <property type="component" value="Unassembled WGS sequence"/>
</dbReference>